<dbReference type="OrthoDB" id="9771188at2"/>
<evidence type="ECO:0000256" key="1">
    <source>
        <dbReference type="ARBA" id="ARBA00004429"/>
    </source>
</evidence>
<sequence length="364" mass="40777">MQTYLPDRLPPSGSTGFIAWLHKRLFSSIGNTLLTLLGFLFLWWIIPPFLNWAVFHATWHADNSAQCQTGGACWAFIRSRFAQFMYGFYPDELRWRVNLVFLLIVPAFLLTVLFTKGKARGWAVLAAMLIMPIISWILLRGGLFGLTSVPTAKWGGMMLTLVVSSAGILFSLPLGILLALGRVSDIPIIRWICIAFIEIWRGVPLITILFMANIMLPLFLPTGMTIDNLIRALIGVALFASSYMAEVVRGGLQGLPKGQYEATDSLGLSYWAKMRLVILPQALRIVIPAITNTYVGLFKETTLVSIIGLYDFLGIVHSASQDPQWLGRGMEGYAFCAIVYFIICYGMTRFSYRVEKHYQTTHNA</sequence>
<evidence type="ECO:0000256" key="2">
    <source>
        <dbReference type="ARBA" id="ARBA00010072"/>
    </source>
</evidence>
<dbReference type="AlphaFoldDB" id="A0A380MWU1"/>
<dbReference type="RefSeq" id="WP_072576261.1">
    <property type="nucleotide sequence ID" value="NZ_LWHB01000061.1"/>
</dbReference>
<feature type="transmembrane region" description="Helical" evidence="9">
    <location>
        <begin position="228"/>
        <end position="248"/>
    </location>
</feature>
<keyword evidence="12" id="KW-1185">Reference proteome</keyword>
<keyword evidence="4" id="KW-1003">Cell membrane</keyword>
<reference evidence="11 12" key="1">
    <citation type="submission" date="2018-06" db="EMBL/GenBank/DDBJ databases">
        <authorList>
            <consortium name="Pathogen Informatics"/>
            <person name="Doyle S."/>
        </authorList>
    </citation>
    <scope>NUCLEOTIDE SEQUENCE [LARGE SCALE GENOMIC DNA]</scope>
    <source>
        <strain evidence="11 12">NCTC13337</strain>
    </source>
</reference>
<keyword evidence="3 9" id="KW-0813">Transport</keyword>
<dbReference type="EMBL" id="UHIC01000001">
    <property type="protein sequence ID" value="SUO96373.1"/>
    <property type="molecule type" value="Genomic_DNA"/>
</dbReference>
<feature type="transmembrane region" description="Helical" evidence="9">
    <location>
        <begin position="332"/>
        <end position="352"/>
    </location>
</feature>
<evidence type="ECO:0000313" key="12">
    <source>
        <dbReference type="Proteomes" id="UP000254601"/>
    </source>
</evidence>
<evidence type="ECO:0000256" key="6">
    <source>
        <dbReference type="ARBA" id="ARBA00022970"/>
    </source>
</evidence>
<name>A0A380MWU1_9GAMM</name>
<dbReference type="PANTHER" id="PTHR30614:SF41">
    <property type="entry name" value="INNER MEMBRANE AMINO-ACID ABC TRANSPORTER PERMEASE PROTEIN YHDY"/>
    <property type="match status" value="1"/>
</dbReference>
<evidence type="ECO:0000256" key="5">
    <source>
        <dbReference type="ARBA" id="ARBA00022692"/>
    </source>
</evidence>
<dbReference type="Pfam" id="PF00528">
    <property type="entry name" value="BPD_transp_1"/>
    <property type="match status" value="1"/>
</dbReference>
<dbReference type="GO" id="GO:0022857">
    <property type="term" value="F:transmembrane transporter activity"/>
    <property type="evidence" value="ECO:0007669"/>
    <property type="project" value="InterPro"/>
</dbReference>
<organism evidence="11 12">
    <name type="scientific">Suttonella ornithocola</name>
    <dbReference type="NCBI Taxonomy" id="279832"/>
    <lineage>
        <taxon>Bacteria</taxon>
        <taxon>Pseudomonadati</taxon>
        <taxon>Pseudomonadota</taxon>
        <taxon>Gammaproteobacteria</taxon>
        <taxon>Cardiobacteriales</taxon>
        <taxon>Cardiobacteriaceae</taxon>
        <taxon>Suttonella</taxon>
    </lineage>
</organism>
<feature type="transmembrane region" description="Helical" evidence="9">
    <location>
        <begin position="95"/>
        <end position="114"/>
    </location>
</feature>
<comment type="similarity">
    <text evidence="2">Belongs to the binding-protein-dependent transport system permease family. HisMQ subfamily.</text>
</comment>
<accession>A0A380MWU1</accession>
<feature type="transmembrane region" description="Helical" evidence="9">
    <location>
        <begin position="159"/>
        <end position="180"/>
    </location>
</feature>
<dbReference type="CDD" id="cd06261">
    <property type="entry name" value="TM_PBP2"/>
    <property type="match status" value="1"/>
</dbReference>
<dbReference type="PANTHER" id="PTHR30614">
    <property type="entry name" value="MEMBRANE COMPONENT OF AMINO ACID ABC TRANSPORTER"/>
    <property type="match status" value="1"/>
</dbReference>
<evidence type="ECO:0000256" key="8">
    <source>
        <dbReference type="ARBA" id="ARBA00023136"/>
    </source>
</evidence>
<evidence type="ECO:0000259" key="10">
    <source>
        <dbReference type="PROSITE" id="PS50928"/>
    </source>
</evidence>
<keyword evidence="7 9" id="KW-1133">Transmembrane helix</keyword>
<dbReference type="NCBIfam" id="TIGR01726">
    <property type="entry name" value="HEQRo_perm_3TM"/>
    <property type="match status" value="1"/>
</dbReference>
<feature type="transmembrane region" description="Helical" evidence="9">
    <location>
        <begin position="302"/>
        <end position="320"/>
    </location>
</feature>
<protein>
    <submittedName>
        <fullName evidence="11">Inner membrane amino-acid ABC transporter permease protein yhdY</fullName>
    </submittedName>
</protein>
<feature type="transmembrane region" description="Helical" evidence="9">
    <location>
        <begin position="192"/>
        <end position="216"/>
    </location>
</feature>
<evidence type="ECO:0000313" key="11">
    <source>
        <dbReference type="EMBL" id="SUO96373.1"/>
    </source>
</evidence>
<feature type="transmembrane region" description="Helical" evidence="9">
    <location>
        <begin position="25"/>
        <end position="46"/>
    </location>
</feature>
<dbReference type="GO" id="GO:0006865">
    <property type="term" value="P:amino acid transport"/>
    <property type="evidence" value="ECO:0007669"/>
    <property type="project" value="UniProtKB-KW"/>
</dbReference>
<dbReference type="PROSITE" id="PS50928">
    <property type="entry name" value="ABC_TM1"/>
    <property type="match status" value="1"/>
</dbReference>
<keyword evidence="8 9" id="KW-0472">Membrane</keyword>
<evidence type="ECO:0000256" key="3">
    <source>
        <dbReference type="ARBA" id="ARBA00022448"/>
    </source>
</evidence>
<dbReference type="Gene3D" id="1.10.3720.10">
    <property type="entry name" value="MetI-like"/>
    <property type="match status" value="1"/>
</dbReference>
<dbReference type="InterPro" id="IPR010065">
    <property type="entry name" value="AA_ABC_transptr_permease_3TM"/>
</dbReference>
<dbReference type="SUPFAM" id="SSF161098">
    <property type="entry name" value="MetI-like"/>
    <property type="match status" value="1"/>
</dbReference>
<feature type="domain" description="ABC transmembrane type-1" evidence="10">
    <location>
        <begin position="157"/>
        <end position="351"/>
    </location>
</feature>
<comment type="subcellular location">
    <subcellularLocation>
        <location evidence="1">Cell inner membrane</location>
        <topology evidence="1">Multi-pass membrane protein</topology>
    </subcellularLocation>
    <subcellularLocation>
        <location evidence="9">Cell membrane</location>
        <topology evidence="9">Multi-pass membrane protein</topology>
    </subcellularLocation>
</comment>
<dbReference type="InterPro" id="IPR043429">
    <property type="entry name" value="ArtM/GltK/GlnP/TcyL/YhdX-like"/>
</dbReference>
<dbReference type="InterPro" id="IPR000515">
    <property type="entry name" value="MetI-like"/>
</dbReference>
<dbReference type="Proteomes" id="UP000254601">
    <property type="component" value="Unassembled WGS sequence"/>
</dbReference>
<evidence type="ECO:0000256" key="9">
    <source>
        <dbReference type="RuleBase" id="RU363032"/>
    </source>
</evidence>
<keyword evidence="6" id="KW-0029">Amino-acid transport</keyword>
<evidence type="ECO:0000256" key="7">
    <source>
        <dbReference type="ARBA" id="ARBA00022989"/>
    </source>
</evidence>
<evidence type="ECO:0000256" key="4">
    <source>
        <dbReference type="ARBA" id="ARBA00022475"/>
    </source>
</evidence>
<keyword evidence="5 9" id="KW-0812">Transmembrane</keyword>
<proteinExistence type="inferred from homology"/>
<dbReference type="GO" id="GO:0043190">
    <property type="term" value="C:ATP-binding cassette (ABC) transporter complex"/>
    <property type="evidence" value="ECO:0007669"/>
    <property type="project" value="InterPro"/>
</dbReference>
<feature type="transmembrane region" description="Helical" evidence="9">
    <location>
        <begin position="121"/>
        <end position="139"/>
    </location>
</feature>
<gene>
    <name evidence="11" type="primary">yhdY</name>
    <name evidence="11" type="ORF">NCTC13337_01832</name>
</gene>
<dbReference type="InterPro" id="IPR035906">
    <property type="entry name" value="MetI-like_sf"/>
</dbReference>